<feature type="region of interest" description="Disordered" evidence="1">
    <location>
        <begin position="611"/>
        <end position="639"/>
    </location>
</feature>
<gene>
    <name evidence="2" type="ORF">BJX67DRAFT_118853</name>
</gene>
<protein>
    <recommendedName>
        <fullName evidence="4">Serine-threonine rich protein</fullName>
    </recommendedName>
</protein>
<feature type="compositionally biased region" description="Basic and acidic residues" evidence="1">
    <location>
        <begin position="180"/>
        <end position="189"/>
    </location>
</feature>
<reference evidence="2 3" key="1">
    <citation type="submission" date="2024-07" db="EMBL/GenBank/DDBJ databases">
        <title>Section-level genome sequencing and comparative genomics of Aspergillus sections Usti and Cavernicolus.</title>
        <authorList>
            <consortium name="Lawrence Berkeley National Laboratory"/>
            <person name="Nybo J.L."/>
            <person name="Vesth T.C."/>
            <person name="Theobald S."/>
            <person name="Frisvad J.C."/>
            <person name="Larsen T.O."/>
            <person name="Kjaerboelling I."/>
            <person name="Rothschild-Mancinelli K."/>
            <person name="Lyhne E.K."/>
            <person name="Kogle M.E."/>
            <person name="Barry K."/>
            <person name="Clum A."/>
            <person name="Na H."/>
            <person name="Ledsgaard L."/>
            <person name="Lin J."/>
            <person name="Lipzen A."/>
            <person name="Kuo A."/>
            <person name="Riley R."/>
            <person name="Mondo S."/>
            <person name="Labutti K."/>
            <person name="Haridas S."/>
            <person name="Pangalinan J."/>
            <person name="Salamov A.A."/>
            <person name="Simmons B.A."/>
            <person name="Magnuson J.K."/>
            <person name="Chen J."/>
            <person name="Drula E."/>
            <person name="Henrissat B."/>
            <person name="Wiebenga A."/>
            <person name="Lubbers R.J."/>
            <person name="Gomes A.C."/>
            <person name="Macurrencykelacurrency M.R."/>
            <person name="Stajich J."/>
            <person name="Grigoriev I.V."/>
            <person name="Mortensen U.H."/>
            <person name="De Vries R.P."/>
            <person name="Baker S.E."/>
            <person name="Andersen M.R."/>
        </authorList>
    </citation>
    <scope>NUCLEOTIDE SEQUENCE [LARGE SCALE GENOMIC DNA]</scope>
    <source>
        <strain evidence="2 3">CBS 449.75</strain>
    </source>
</reference>
<dbReference type="RefSeq" id="XP_070885850.1">
    <property type="nucleotide sequence ID" value="XM_071024407.1"/>
</dbReference>
<dbReference type="GeneID" id="98139479"/>
<dbReference type="Proteomes" id="UP001610432">
    <property type="component" value="Unassembled WGS sequence"/>
</dbReference>
<feature type="compositionally biased region" description="Low complexity" evidence="1">
    <location>
        <begin position="253"/>
        <end position="262"/>
    </location>
</feature>
<feature type="compositionally biased region" description="Polar residues" evidence="1">
    <location>
        <begin position="351"/>
        <end position="379"/>
    </location>
</feature>
<feature type="compositionally biased region" description="Basic residues" evidence="1">
    <location>
        <begin position="190"/>
        <end position="200"/>
    </location>
</feature>
<feature type="region of interest" description="Disordered" evidence="1">
    <location>
        <begin position="481"/>
        <end position="525"/>
    </location>
</feature>
<evidence type="ECO:0000313" key="3">
    <source>
        <dbReference type="Proteomes" id="UP001610432"/>
    </source>
</evidence>
<feature type="region of interest" description="Disordered" evidence="1">
    <location>
        <begin position="174"/>
        <end position="399"/>
    </location>
</feature>
<accession>A0ABR4LQR0</accession>
<keyword evidence="3" id="KW-1185">Reference proteome</keyword>
<name>A0ABR4LQR0_9EURO</name>
<feature type="compositionally biased region" description="Basic and acidic residues" evidence="1">
    <location>
        <begin position="234"/>
        <end position="252"/>
    </location>
</feature>
<feature type="compositionally biased region" description="Low complexity" evidence="1">
    <location>
        <begin position="271"/>
        <end position="310"/>
    </location>
</feature>
<evidence type="ECO:0000256" key="1">
    <source>
        <dbReference type="SAM" id="MobiDB-lite"/>
    </source>
</evidence>
<comment type="caution">
    <text evidence="2">The sequence shown here is derived from an EMBL/GenBank/DDBJ whole genome shotgun (WGS) entry which is preliminary data.</text>
</comment>
<evidence type="ECO:0000313" key="2">
    <source>
        <dbReference type="EMBL" id="KAL2866871.1"/>
    </source>
</evidence>
<organism evidence="2 3">
    <name type="scientific">Aspergillus lucknowensis</name>
    <dbReference type="NCBI Taxonomy" id="176173"/>
    <lineage>
        <taxon>Eukaryota</taxon>
        <taxon>Fungi</taxon>
        <taxon>Dikarya</taxon>
        <taxon>Ascomycota</taxon>
        <taxon>Pezizomycotina</taxon>
        <taxon>Eurotiomycetes</taxon>
        <taxon>Eurotiomycetidae</taxon>
        <taxon>Eurotiales</taxon>
        <taxon>Aspergillaceae</taxon>
        <taxon>Aspergillus</taxon>
        <taxon>Aspergillus subgen. Nidulantes</taxon>
    </lineage>
</organism>
<evidence type="ECO:0008006" key="4">
    <source>
        <dbReference type="Google" id="ProtNLM"/>
    </source>
</evidence>
<proteinExistence type="predicted"/>
<feature type="compositionally biased region" description="Basic and acidic residues" evidence="1">
    <location>
        <begin position="621"/>
        <end position="636"/>
    </location>
</feature>
<dbReference type="EMBL" id="JBFXLQ010000022">
    <property type="protein sequence ID" value="KAL2866871.1"/>
    <property type="molecule type" value="Genomic_DNA"/>
</dbReference>
<sequence>MAPIISLSSARRRTLPGIIYTTDSRALNPSLRCPNHLYQARSLWWSSHERYDHNPHKRRFRLVCGDWHHFRPSHYPPREKPGYYDYRSCRKPRWNVDSPKAGFRGHPSVESPGYAFWETQSARARQRIEWMKKEIDADPYAAIFGRRLDPFGSGFGFKLENGFTSLCRSLLGLDTPSPRTVDRTVDKPPRAHAKVHRRPRPVIPEEESEGLRPQYSSSSGDALFEFDPISGRMIPKESKLSKSAERDAERSPTDSSAADTASQFQQPDSSPPTKTVETTVTEVSDSSNTDSPAHQYSSTSTAESSSAYAAAHKDQDSASMPTPKAPDSISIPCEVQSEAIEAEGPGPDSQIKPSSPADSTGNSITPGDATPHTSQTPNSGEPAVSDRPVVERLASGQDLDRVGFLSRRDKPLSALTIDQEEAAIENRDNDLDRLRASDIRAAYEPRWLHIKSEVDAEKVSGKTSADNATFVASNDQQTELLESQNESTPIAAQESSTSAAPSLADEQAPSGTPSQHEAPEATSVPPFSVYPAAEVYRVFAYDPSARQVVEAETISSLHASSEYLHATEVLTRLTNPAKFLPCLNQMRTAGYEIVSGGGDILIFRKASKHGTRRAGRTHSHNMIDHNDRGRSTRDGLSEPGAALEQQATSFYTGNRYTDNWRPLLEKSTGKKPPKSRVGKILRRMLVGGAATAGTCYAIGVVTEFFRTGGQDGWGIDGFTEFESERRHRGR</sequence>
<feature type="compositionally biased region" description="Polar residues" evidence="1">
    <location>
        <begin position="481"/>
        <end position="500"/>
    </location>
</feature>